<reference evidence="3 4" key="1">
    <citation type="submission" date="2024-11" db="EMBL/GenBank/DDBJ databases">
        <authorList>
            <person name="Heng Y.C."/>
            <person name="Lim A.C.H."/>
            <person name="Lee J.K.Y."/>
            <person name="Kittelmann S."/>
        </authorList>
    </citation>
    <scope>NUCLEOTIDE SEQUENCE [LARGE SCALE GENOMIC DNA]</scope>
    <source>
        <strain evidence="3 4">WILCCON 0185</strain>
    </source>
</reference>
<evidence type="ECO:0000313" key="4">
    <source>
        <dbReference type="Proteomes" id="UP001623591"/>
    </source>
</evidence>
<dbReference type="InterPro" id="IPR000089">
    <property type="entry name" value="Biotin_lipoyl"/>
</dbReference>
<comment type="caution">
    <text evidence="3">The sequence shown here is derived from an EMBL/GenBank/DDBJ whole genome shotgun (WGS) entry which is preliminary data.</text>
</comment>
<gene>
    <name evidence="3" type="ORF">ACJDUG_05180</name>
</gene>
<evidence type="ECO:0000313" key="3">
    <source>
        <dbReference type="EMBL" id="MFL0246374.1"/>
    </source>
</evidence>
<organism evidence="3 4">
    <name type="scientific">Candidatus Clostridium stratigraminis</name>
    <dbReference type="NCBI Taxonomy" id="3381661"/>
    <lineage>
        <taxon>Bacteria</taxon>
        <taxon>Bacillati</taxon>
        <taxon>Bacillota</taxon>
        <taxon>Clostridia</taxon>
        <taxon>Eubacteriales</taxon>
        <taxon>Clostridiaceae</taxon>
        <taxon>Clostridium</taxon>
    </lineage>
</organism>
<sequence>MKKEIKMPKLSENMEKGVLAGWNIKIGDVVKKGDILFEVETDKVVSEIESLEEGILKEAFFEEGDEVRVGETIAVIEG</sequence>
<dbReference type="RefSeq" id="WP_406768844.1">
    <property type="nucleotide sequence ID" value="NZ_JBJHZZ010000002.1"/>
</dbReference>
<dbReference type="PROSITE" id="PS50968">
    <property type="entry name" value="BIOTINYL_LIPOYL"/>
    <property type="match status" value="1"/>
</dbReference>
<evidence type="ECO:0000259" key="2">
    <source>
        <dbReference type="PROSITE" id="PS50968"/>
    </source>
</evidence>
<dbReference type="Pfam" id="PF00364">
    <property type="entry name" value="Biotin_lipoyl"/>
    <property type="match status" value="1"/>
</dbReference>
<dbReference type="InterPro" id="IPR003016">
    <property type="entry name" value="2-oxoA_DH_lipoyl-BS"/>
</dbReference>
<dbReference type="InterPro" id="IPR011053">
    <property type="entry name" value="Single_hybrid_motif"/>
</dbReference>
<accession>A0ABW8T5H3</accession>
<dbReference type="PROSITE" id="PS00189">
    <property type="entry name" value="LIPOYL"/>
    <property type="match status" value="1"/>
</dbReference>
<keyword evidence="1" id="KW-0450">Lipoyl</keyword>
<dbReference type="PANTHER" id="PTHR23151:SF90">
    <property type="entry name" value="DIHYDROLIPOYLLYSINE-RESIDUE ACETYLTRANSFERASE COMPONENT OF PYRUVATE DEHYDROGENASE COMPLEX, MITOCHONDRIAL-RELATED"/>
    <property type="match status" value="1"/>
</dbReference>
<name>A0ABW8T5H3_9CLOT</name>
<keyword evidence="4" id="KW-1185">Reference proteome</keyword>
<dbReference type="InterPro" id="IPR045257">
    <property type="entry name" value="E2/Pdx1"/>
</dbReference>
<evidence type="ECO:0000256" key="1">
    <source>
        <dbReference type="ARBA" id="ARBA00022823"/>
    </source>
</evidence>
<proteinExistence type="predicted"/>
<dbReference type="SUPFAM" id="SSF51230">
    <property type="entry name" value="Single hybrid motif"/>
    <property type="match status" value="1"/>
</dbReference>
<dbReference type="EMBL" id="JBJHZZ010000002">
    <property type="protein sequence ID" value="MFL0246374.1"/>
    <property type="molecule type" value="Genomic_DNA"/>
</dbReference>
<dbReference type="PANTHER" id="PTHR23151">
    <property type="entry name" value="DIHYDROLIPOAMIDE ACETYL/SUCCINYL-TRANSFERASE-RELATED"/>
    <property type="match status" value="1"/>
</dbReference>
<dbReference type="Gene3D" id="2.40.50.100">
    <property type="match status" value="1"/>
</dbReference>
<dbReference type="Proteomes" id="UP001623591">
    <property type="component" value="Unassembled WGS sequence"/>
</dbReference>
<dbReference type="CDD" id="cd06849">
    <property type="entry name" value="lipoyl_domain"/>
    <property type="match status" value="1"/>
</dbReference>
<protein>
    <submittedName>
        <fullName evidence="3">Biotin/lipoyl-containing protein</fullName>
    </submittedName>
</protein>
<feature type="domain" description="Lipoyl-binding" evidence="2">
    <location>
        <begin position="2"/>
        <end position="77"/>
    </location>
</feature>